<dbReference type="PANTHER" id="PTHR12151">
    <property type="entry name" value="ELECTRON TRANSPORT PROTIN SCO1/SENC FAMILY MEMBER"/>
    <property type="match status" value="1"/>
</dbReference>
<evidence type="ECO:0000313" key="5">
    <source>
        <dbReference type="Proteomes" id="UP001256827"/>
    </source>
</evidence>
<protein>
    <submittedName>
        <fullName evidence="4">SCO family protein</fullName>
    </submittedName>
</protein>
<evidence type="ECO:0000313" key="4">
    <source>
        <dbReference type="EMBL" id="WNC16797.1"/>
    </source>
</evidence>
<dbReference type="RefSeq" id="WP_310771796.1">
    <property type="nucleotide sequence ID" value="NZ_CP134050.1"/>
</dbReference>
<dbReference type="InterPro" id="IPR013766">
    <property type="entry name" value="Thioredoxin_domain"/>
</dbReference>
<dbReference type="Pfam" id="PF02630">
    <property type="entry name" value="SCO1-SenC"/>
    <property type="match status" value="1"/>
</dbReference>
<name>A0ABY9TCY0_BREBE</name>
<evidence type="ECO:0000256" key="2">
    <source>
        <dbReference type="ARBA" id="ARBA00023008"/>
    </source>
</evidence>
<accession>A0ABY9TCY0</accession>
<keyword evidence="2" id="KW-0186">Copper</keyword>
<dbReference type="Gene3D" id="3.40.30.10">
    <property type="entry name" value="Glutaredoxin"/>
    <property type="match status" value="1"/>
</dbReference>
<sequence length="203" mass="22468">MPVPSVNAMRLKRLLLLLPFLVLAALIASWFWGSSPVKATLPSLSLETLDGEAYPLAPKPGTVRLVELIYTRCPDVCPTTTVKMVQLQKRLKEAGLMGHGVEFVTVTIDPANDTAEVLRKYARQLNVDPQGWTFLRGDEGKISEVTRSLGFLASKSEDGFISHTSSTYLVDPANAVIRKYGMGEDFDPEQIYQELLNMKQKGL</sequence>
<reference evidence="4 5" key="1">
    <citation type="submission" date="2023-09" db="EMBL/GenBank/DDBJ databases">
        <title>Complete Genome and Methylome dissection of Bacillus brevis NEB573 original source of BbsI restriction endonuclease.</title>
        <authorList>
            <person name="Fomenkov A."/>
            <person name="Roberts R.D."/>
        </authorList>
    </citation>
    <scope>NUCLEOTIDE SEQUENCE [LARGE SCALE GENOMIC DNA]</scope>
    <source>
        <strain evidence="4 5">NEB573</strain>
    </source>
</reference>
<organism evidence="4 5">
    <name type="scientific">Brevibacillus brevis</name>
    <name type="common">Bacillus brevis</name>
    <dbReference type="NCBI Taxonomy" id="1393"/>
    <lineage>
        <taxon>Bacteria</taxon>
        <taxon>Bacillati</taxon>
        <taxon>Bacillota</taxon>
        <taxon>Bacilli</taxon>
        <taxon>Bacillales</taxon>
        <taxon>Paenibacillaceae</taxon>
        <taxon>Brevibacillus</taxon>
    </lineage>
</organism>
<proteinExistence type="inferred from homology"/>
<dbReference type="InterPro" id="IPR003782">
    <property type="entry name" value="SCO1/SenC"/>
</dbReference>
<dbReference type="EMBL" id="CP134050">
    <property type="protein sequence ID" value="WNC16797.1"/>
    <property type="molecule type" value="Genomic_DNA"/>
</dbReference>
<dbReference type="PANTHER" id="PTHR12151:SF25">
    <property type="entry name" value="LINALOOL DEHYDRATASE_ISOMERASE DOMAIN-CONTAINING PROTEIN"/>
    <property type="match status" value="1"/>
</dbReference>
<evidence type="ECO:0000259" key="3">
    <source>
        <dbReference type="PROSITE" id="PS51352"/>
    </source>
</evidence>
<feature type="domain" description="Thioredoxin" evidence="3">
    <location>
        <begin position="35"/>
        <end position="201"/>
    </location>
</feature>
<dbReference type="SUPFAM" id="SSF52833">
    <property type="entry name" value="Thioredoxin-like"/>
    <property type="match status" value="1"/>
</dbReference>
<dbReference type="Proteomes" id="UP001256827">
    <property type="component" value="Chromosome"/>
</dbReference>
<keyword evidence="5" id="KW-1185">Reference proteome</keyword>
<dbReference type="CDD" id="cd02968">
    <property type="entry name" value="SCO"/>
    <property type="match status" value="1"/>
</dbReference>
<gene>
    <name evidence="4" type="ORF">RGB73_10895</name>
</gene>
<evidence type="ECO:0000256" key="1">
    <source>
        <dbReference type="ARBA" id="ARBA00010996"/>
    </source>
</evidence>
<dbReference type="PROSITE" id="PS51352">
    <property type="entry name" value="THIOREDOXIN_2"/>
    <property type="match status" value="1"/>
</dbReference>
<comment type="similarity">
    <text evidence="1">Belongs to the SCO1/2 family.</text>
</comment>
<dbReference type="InterPro" id="IPR036249">
    <property type="entry name" value="Thioredoxin-like_sf"/>
</dbReference>